<reference evidence="10 11" key="1">
    <citation type="submission" date="2023-11" db="EMBL/GenBank/DDBJ databases">
        <title>Gilvimarinus fulvus sp. nov., isolated from the surface of Kelp.</title>
        <authorList>
            <person name="Sun Y.Y."/>
            <person name="Gong Y."/>
            <person name="Du Z.J."/>
        </authorList>
    </citation>
    <scope>NUCLEOTIDE SEQUENCE [LARGE SCALE GENOMIC DNA]</scope>
    <source>
        <strain evidence="10 11">SDUM040013</strain>
    </source>
</reference>
<comment type="caution">
    <text evidence="10">The sequence shown here is derived from an EMBL/GenBank/DDBJ whole genome shotgun (WGS) entry which is preliminary data.</text>
</comment>
<comment type="similarity">
    <text evidence="2 8">Belongs to the acetyltransferase family. EctA subfamily.</text>
</comment>
<sequence length="170" mass="18685">MSDTDEITFRHPTAEDGRFVHALVAANPPLDPNSLYCNLLQCSHFAKTAMAAFKVTEDGEQMVGFVSGYIPPEQPHVLFVWQLLVDKAGRGKGLAKRLVKAQLGGEACKVVTHIHTTITPDNDASWGVFKSLAKEWDAPLSSGVYFDKETHFGGEHDSEHLLEIGPIKRS</sequence>
<evidence type="ECO:0000256" key="6">
    <source>
        <dbReference type="ARBA" id="ARBA00023315"/>
    </source>
</evidence>
<evidence type="ECO:0000313" key="10">
    <source>
        <dbReference type="EMBL" id="MDX6849996.1"/>
    </source>
</evidence>
<protein>
    <recommendedName>
        <fullName evidence="4 8">L-2,4-diaminobutyric acid acetyltransferase</fullName>
        <shortName evidence="8">DABA acetyltransferase</shortName>
        <ecNumber evidence="3 8">2.3.1.178</ecNumber>
    </recommendedName>
</protein>
<dbReference type="Proteomes" id="UP001273505">
    <property type="component" value="Unassembled WGS sequence"/>
</dbReference>
<name>A0ABU4S0G5_9GAMM</name>
<dbReference type="InterPro" id="IPR016181">
    <property type="entry name" value="Acyl_CoA_acyltransferase"/>
</dbReference>
<dbReference type="EC" id="2.3.1.178" evidence="3 8"/>
<organism evidence="10 11">
    <name type="scientific">Gilvimarinus gilvus</name>
    <dbReference type="NCBI Taxonomy" id="3058038"/>
    <lineage>
        <taxon>Bacteria</taxon>
        <taxon>Pseudomonadati</taxon>
        <taxon>Pseudomonadota</taxon>
        <taxon>Gammaproteobacteria</taxon>
        <taxon>Cellvibrionales</taxon>
        <taxon>Cellvibrionaceae</taxon>
        <taxon>Gilvimarinus</taxon>
    </lineage>
</organism>
<dbReference type="CDD" id="cd04301">
    <property type="entry name" value="NAT_SF"/>
    <property type="match status" value="1"/>
</dbReference>
<evidence type="ECO:0000256" key="2">
    <source>
        <dbReference type="ARBA" id="ARBA00010712"/>
    </source>
</evidence>
<dbReference type="InterPro" id="IPR012772">
    <property type="entry name" value="Ectoine_EctA"/>
</dbReference>
<dbReference type="InterPro" id="IPR000182">
    <property type="entry name" value="GNAT_dom"/>
</dbReference>
<dbReference type="PROSITE" id="PS51186">
    <property type="entry name" value="GNAT"/>
    <property type="match status" value="1"/>
</dbReference>
<dbReference type="RefSeq" id="WP_302722538.1">
    <property type="nucleotide sequence ID" value="NZ_JAULRU010000569.1"/>
</dbReference>
<dbReference type="Gene3D" id="3.40.630.30">
    <property type="match status" value="1"/>
</dbReference>
<evidence type="ECO:0000259" key="9">
    <source>
        <dbReference type="PROSITE" id="PS51186"/>
    </source>
</evidence>
<comment type="function">
    <text evidence="8">Catalyzes the acetylation of L-2,4-diaminobutyrate (DABA) to gamma-N-acetyl-alpha,gamma-diaminobutyric acid (ADABA) with acetyl coenzyme A.</text>
</comment>
<keyword evidence="6 8" id="KW-0012">Acyltransferase</keyword>
<dbReference type="NCBIfam" id="TIGR02406">
    <property type="entry name" value="ectoine_EctA"/>
    <property type="match status" value="1"/>
</dbReference>
<evidence type="ECO:0000256" key="3">
    <source>
        <dbReference type="ARBA" id="ARBA00012355"/>
    </source>
</evidence>
<gene>
    <name evidence="8 10" type="primary">ectA</name>
    <name evidence="10" type="ORF">SCD92_11545</name>
</gene>
<dbReference type="EMBL" id="JAXAFO010000018">
    <property type="protein sequence ID" value="MDX6849996.1"/>
    <property type="molecule type" value="Genomic_DNA"/>
</dbReference>
<evidence type="ECO:0000256" key="8">
    <source>
        <dbReference type="RuleBase" id="RU365045"/>
    </source>
</evidence>
<evidence type="ECO:0000313" key="11">
    <source>
        <dbReference type="Proteomes" id="UP001273505"/>
    </source>
</evidence>
<feature type="domain" description="N-acetyltransferase" evidence="9">
    <location>
        <begin position="7"/>
        <end position="168"/>
    </location>
</feature>
<dbReference type="Pfam" id="PF00583">
    <property type="entry name" value="Acetyltransf_1"/>
    <property type="match status" value="1"/>
</dbReference>
<accession>A0ABU4S0G5</accession>
<comment type="pathway">
    <text evidence="1 8">Amine and polyamine biosynthesis; ectoine biosynthesis; L-ectoine from L-aspartate 4-semialdehyde: step 2/3.</text>
</comment>
<evidence type="ECO:0000256" key="5">
    <source>
        <dbReference type="ARBA" id="ARBA00022679"/>
    </source>
</evidence>
<comment type="catalytic activity">
    <reaction evidence="7 8">
        <text>L-2,4-diaminobutanoate + acetyl-CoA = (2S)-4-acetamido-2-aminobutanoate + CoA + H(+)</text>
        <dbReference type="Rhea" id="RHEA:16901"/>
        <dbReference type="ChEBI" id="CHEBI:15378"/>
        <dbReference type="ChEBI" id="CHEBI:57287"/>
        <dbReference type="ChEBI" id="CHEBI:57288"/>
        <dbReference type="ChEBI" id="CHEBI:58761"/>
        <dbReference type="ChEBI" id="CHEBI:58929"/>
        <dbReference type="EC" id="2.3.1.178"/>
    </reaction>
</comment>
<evidence type="ECO:0000256" key="4">
    <source>
        <dbReference type="ARBA" id="ARBA00017935"/>
    </source>
</evidence>
<dbReference type="GO" id="GO:0033816">
    <property type="term" value="F:diaminobutyrate acetyltransferase activity"/>
    <property type="evidence" value="ECO:0007669"/>
    <property type="project" value="UniProtKB-EC"/>
</dbReference>
<proteinExistence type="inferred from homology"/>
<dbReference type="SUPFAM" id="SSF55729">
    <property type="entry name" value="Acyl-CoA N-acyltransferases (Nat)"/>
    <property type="match status" value="1"/>
</dbReference>
<evidence type="ECO:0000256" key="1">
    <source>
        <dbReference type="ARBA" id="ARBA00004978"/>
    </source>
</evidence>
<evidence type="ECO:0000256" key="7">
    <source>
        <dbReference type="ARBA" id="ARBA00048924"/>
    </source>
</evidence>
<keyword evidence="11" id="KW-1185">Reference proteome</keyword>
<keyword evidence="5 8" id="KW-0808">Transferase</keyword>